<dbReference type="RefSeq" id="XP_016756439.1">
    <property type="nucleotide sequence ID" value="XM_016907186.1"/>
</dbReference>
<dbReference type="InterPro" id="IPR018866">
    <property type="entry name" value="Znf-4CXXC_R1"/>
</dbReference>
<keyword evidence="3" id="KW-0804">Transcription</keyword>
<feature type="compositionally biased region" description="Basic and acidic residues" evidence="5">
    <location>
        <begin position="1024"/>
        <end position="1037"/>
    </location>
</feature>
<dbReference type="InterPro" id="IPR003347">
    <property type="entry name" value="JmjC_dom"/>
</dbReference>
<feature type="region of interest" description="Disordered" evidence="5">
    <location>
        <begin position="759"/>
        <end position="781"/>
    </location>
</feature>
<dbReference type="PROSITE" id="PS51184">
    <property type="entry name" value="JMJC"/>
    <property type="match status" value="1"/>
</dbReference>
<gene>
    <name evidence="7" type="ORF">SEPMUDRAFT_152011</name>
</gene>
<feature type="compositionally biased region" description="Acidic residues" evidence="5">
    <location>
        <begin position="1239"/>
        <end position="1253"/>
    </location>
</feature>
<protein>
    <recommendedName>
        <fullName evidence="6">JmjC domain-containing protein</fullName>
    </recommendedName>
</protein>
<dbReference type="GO" id="GO:0005634">
    <property type="term" value="C:nucleus"/>
    <property type="evidence" value="ECO:0007669"/>
    <property type="project" value="UniProtKB-SubCell"/>
</dbReference>
<feature type="region of interest" description="Disordered" evidence="5">
    <location>
        <begin position="1362"/>
        <end position="1383"/>
    </location>
</feature>
<feature type="compositionally biased region" description="Basic and acidic residues" evidence="5">
    <location>
        <begin position="559"/>
        <end position="568"/>
    </location>
</feature>
<accession>M3BQ99</accession>
<evidence type="ECO:0000256" key="3">
    <source>
        <dbReference type="ARBA" id="ARBA00023163"/>
    </source>
</evidence>
<proteinExistence type="predicted"/>
<feature type="compositionally biased region" description="Low complexity" evidence="5">
    <location>
        <begin position="1191"/>
        <end position="1204"/>
    </location>
</feature>
<evidence type="ECO:0000256" key="1">
    <source>
        <dbReference type="ARBA" id="ARBA00004123"/>
    </source>
</evidence>
<keyword evidence="2" id="KW-0805">Transcription regulation</keyword>
<dbReference type="Pfam" id="PF10497">
    <property type="entry name" value="zf-4CXXC_R1"/>
    <property type="match status" value="1"/>
</dbReference>
<feature type="region of interest" description="Disordered" evidence="5">
    <location>
        <begin position="1061"/>
        <end position="1329"/>
    </location>
</feature>
<reference evidence="7 8" key="1">
    <citation type="journal article" date="2012" name="PLoS Pathog.">
        <title>Diverse lifestyles and strategies of plant pathogenesis encoded in the genomes of eighteen Dothideomycetes fungi.</title>
        <authorList>
            <person name="Ohm R.A."/>
            <person name="Feau N."/>
            <person name="Henrissat B."/>
            <person name="Schoch C.L."/>
            <person name="Horwitz B.A."/>
            <person name="Barry K.W."/>
            <person name="Condon B.J."/>
            <person name="Copeland A.C."/>
            <person name="Dhillon B."/>
            <person name="Glaser F."/>
            <person name="Hesse C.N."/>
            <person name="Kosti I."/>
            <person name="LaButti K."/>
            <person name="Lindquist E.A."/>
            <person name="Lucas S."/>
            <person name="Salamov A.A."/>
            <person name="Bradshaw R.E."/>
            <person name="Ciuffetti L."/>
            <person name="Hamelin R.C."/>
            <person name="Kema G.H.J."/>
            <person name="Lawrence C."/>
            <person name="Scott J.A."/>
            <person name="Spatafora J.W."/>
            <person name="Turgeon B.G."/>
            <person name="de Wit P.J.G.M."/>
            <person name="Zhong S."/>
            <person name="Goodwin S.B."/>
            <person name="Grigoriev I.V."/>
        </authorList>
    </citation>
    <scope>NUCLEOTIDE SEQUENCE [LARGE SCALE GENOMIC DNA]</scope>
    <source>
        <strain evidence="7 8">SO2202</strain>
    </source>
</reference>
<feature type="compositionally biased region" description="Basic and acidic residues" evidence="5">
    <location>
        <begin position="1153"/>
        <end position="1162"/>
    </location>
</feature>
<dbReference type="HOGENOM" id="CLU_003774_0_0_1"/>
<dbReference type="OMA" id="CRREGKM"/>
<evidence type="ECO:0000313" key="8">
    <source>
        <dbReference type="Proteomes" id="UP000016931"/>
    </source>
</evidence>
<dbReference type="Gene3D" id="2.60.120.650">
    <property type="entry name" value="Cupin"/>
    <property type="match status" value="1"/>
</dbReference>
<evidence type="ECO:0000256" key="2">
    <source>
        <dbReference type="ARBA" id="ARBA00023015"/>
    </source>
</evidence>
<feature type="compositionally biased region" description="Basic and acidic residues" evidence="5">
    <location>
        <begin position="1319"/>
        <end position="1329"/>
    </location>
</feature>
<dbReference type="OrthoDB" id="298344at2759"/>
<feature type="compositionally biased region" description="Acidic residues" evidence="5">
    <location>
        <begin position="1363"/>
        <end position="1374"/>
    </location>
</feature>
<dbReference type="SMART" id="SM00558">
    <property type="entry name" value="JmjC"/>
    <property type="match status" value="1"/>
</dbReference>
<evidence type="ECO:0000256" key="4">
    <source>
        <dbReference type="ARBA" id="ARBA00023242"/>
    </source>
</evidence>
<evidence type="ECO:0000313" key="7">
    <source>
        <dbReference type="EMBL" id="EMF08318.1"/>
    </source>
</evidence>
<feature type="compositionally biased region" description="Acidic residues" evidence="5">
    <location>
        <begin position="1102"/>
        <end position="1114"/>
    </location>
</feature>
<organism evidence="7 8">
    <name type="scientific">Sphaerulina musiva (strain SO2202)</name>
    <name type="common">Poplar stem canker fungus</name>
    <name type="synonym">Septoria musiva</name>
    <dbReference type="NCBI Taxonomy" id="692275"/>
    <lineage>
        <taxon>Eukaryota</taxon>
        <taxon>Fungi</taxon>
        <taxon>Dikarya</taxon>
        <taxon>Ascomycota</taxon>
        <taxon>Pezizomycotina</taxon>
        <taxon>Dothideomycetes</taxon>
        <taxon>Dothideomycetidae</taxon>
        <taxon>Mycosphaerellales</taxon>
        <taxon>Mycosphaerellaceae</taxon>
        <taxon>Sphaerulina</taxon>
    </lineage>
</organism>
<feature type="region of interest" description="Disordered" evidence="5">
    <location>
        <begin position="994"/>
        <end position="1040"/>
    </location>
</feature>
<evidence type="ECO:0000256" key="5">
    <source>
        <dbReference type="SAM" id="MobiDB-lite"/>
    </source>
</evidence>
<feature type="compositionally biased region" description="Acidic residues" evidence="5">
    <location>
        <begin position="1003"/>
        <end position="1014"/>
    </location>
</feature>
<dbReference type="eggNOG" id="ENOG502QW48">
    <property type="taxonomic scope" value="Eukaryota"/>
</dbReference>
<feature type="region of interest" description="Disordered" evidence="5">
    <location>
        <begin position="559"/>
        <end position="584"/>
    </location>
</feature>
<feature type="domain" description="JmjC" evidence="6">
    <location>
        <begin position="170"/>
        <end position="350"/>
    </location>
</feature>
<dbReference type="Proteomes" id="UP000016931">
    <property type="component" value="Unassembled WGS sequence"/>
</dbReference>
<feature type="compositionally biased region" description="Basic and acidic residues" evidence="5">
    <location>
        <begin position="1064"/>
        <end position="1079"/>
    </location>
</feature>
<dbReference type="GeneID" id="27904323"/>
<feature type="compositionally biased region" description="Acidic residues" evidence="5">
    <location>
        <begin position="569"/>
        <end position="583"/>
    </location>
</feature>
<dbReference type="Pfam" id="PF02373">
    <property type="entry name" value="JmjC"/>
    <property type="match status" value="1"/>
</dbReference>
<keyword evidence="4" id="KW-0539">Nucleus</keyword>
<feature type="compositionally biased region" description="Polar residues" evidence="5">
    <location>
        <begin position="1266"/>
        <end position="1282"/>
    </location>
</feature>
<feature type="compositionally biased region" description="Low complexity" evidence="5">
    <location>
        <begin position="1308"/>
        <end position="1318"/>
    </location>
</feature>
<comment type="subcellular location">
    <subcellularLocation>
        <location evidence="1">Nucleus</location>
    </subcellularLocation>
</comment>
<name>M3BQ99_SPHMS</name>
<dbReference type="EMBL" id="KB456271">
    <property type="protein sequence ID" value="EMF08318.1"/>
    <property type="molecule type" value="Genomic_DNA"/>
</dbReference>
<feature type="compositionally biased region" description="Basic and acidic residues" evidence="5">
    <location>
        <begin position="929"/>
        <end position="945"/>
    </location>
</feature>
<dbReference type="STRING" id="692275.M3BQ99"/>
<sequence length="1383" mass="153072">MPAQRPRASFEPIAPNFDLKALVESTANFTYVDRISCEMIEAQGMAAFEKLILLHVIVGGKPLVIDGFEEKLDPWTFTPKWLRDNCGEKVENARNLTAKENLPLTMGHYLKNMGLLTNQFFDKPGAYKEKTRQRVYLKDIDCPPVWWDKLKDHLPAAVTYLNDSTGEIGGPGAKPDPQSTVPGRRLGKGIARAGDLMSSLPPDMRAENLMCYIGHEGTYTPAHREMCASLGQNIMVEASGTVSDDGKAEKPGSSIWFMTESKDRHAVSEYFLSILGHDIEVENHFAQVVAWKKAPFSVYVVEQRPGDFILIPPLAPHQVWNRGTRTMKVAWNRTTVETLEMALNEAIPRSRIVCRDEQYKNKAIIYYTLQKYHSLLLDAQRQASLMPRDAAHSFLYTGKIKQLTKDFKRLFGLYKQILLTEMFSPEDRDSPKNLEYLPFDSNVTCAYCRANIFNRFLTCPCCKDMLGHNADTEDGDPYDVCMDCYAMGRSCYCISGLKWVEQFKWKELVSKYEVWRKVIIDLDGGQITSKTPVPLIEERRRYGKKTLAEVCKDQLRRRPFKDPHKSDEPKEDTESEEEIEVGDDGTVKKVTKKKSKSWLKNNKACHICCHRHPAWKMAQCTTCDRAWCYGSLFRGWDKMPLEIMENPDWSCPHCLEVCFAGACRREGKMIPYEPKGTLLGHDTKKVADVRSVEVLVDFSVSNLNWLKEDEQGNKIESRRMQKARQAGADLGENMNELRRDLERSDDDGGVDGTQLEMEYSPVRDGPLDPALGGDAIPSGSRHIMSGGLGDLDDEAALARRLQLANASLPGSAGKVAKSAVNGGVPEGYAPLTAAGYAGYAPEASMYPDPDGGASYHYPGQNGDDDETPGTGKRDKGKKRKNRKSGEADDDDEDIAMSKAPKQKKPRLQAAGFRSQDLAEEATGASASKAKNEAQRQFEKEKERKALEKAKAEGRFIMLQAAIKGKKRIVRLPIPGNRLGQVIAQQAAKAAFTTAHGPEADAEHEMEDGADEDEDQHGLLLKSDIAPKKNPETREQRLRNGIIVSGGAKKALVPVDNDESYGYSYRERLPNGQRVKRDLTKQQPTLASNKARRKSQKQATVYEEVDIGSDDDVGVGEENSFVAINSTAGRNRRSLPGYLQNRHEDGDPDAPNKLPDDIRDRSQKQRPSSTQRKRQSATGPDAQLIQETEDTASASADPSPAKNSPQPAAPSSKKAGRPSFGGKGPAMRPSTVSEPITIDDNGESSDDDFLDEAISEAANGEGIPSNGLPTTNGYASHSTSSSKPKGRPSQALPSQAELAAKQAAEEAQKQALMQAAEQAEQQRERDEANRLAKLQALQMLESGGDMDLDALDNNRAGGGVEFADQFEDESDDGADEIPARPVKV</sequence>
<evidence type="ECO:0000259" key="6">
    <source>
        <dbReference type="PROSITE" id="PS51184"/>
    </source>
</evidence>
<keyword evidence="8" id="KW-1185">Reference proteome</keyword>
<feature type="region of interest" description="Disordered" evidence="5">
    <location>
        <begin position="847"/>
        <end position="945"/>
    </location>
</feature>
<dbReference type="SUPFAM" id="SSF51197">
    <property type="entry name" value="Clavaminate synthase-like"/>
    <property type="match status" value="1"/>
</dbReference>